<evidence type="ECO:0000256" key="2">
    <source>
        <dbReference type="ARBA" id="ARBA00008072"/>
    </source>
</evidence>
<proteinExistence type="inferred from homology"/>
<dbReference type="InterPro" id="IPR013149">
    <property type="entry name" value="ADH-like_C"/>
</dbReference>
<dbReference type="PANTHER" id="PTHR42940:SF3">
    <property type="entry name" value="ALCOHOL DEHYDROGENASE 1-RELATED"/>
    <property type="match status" value="1"/>
</dbReference>
<evidence type="ECO:0000256" key="6">
    <source>
        <dbReference type="ARBA" id="ARBA00023002"/>
    </source>
</evidence>
<feature type="domain" description="Alcohol dehydrogenase-like C-terminal" evidence="8">
    <location>
        <begin position="171"/>
        <end position="302"/>
    </location>
</feature>
<dbReference type="GO" id="GO:0004022">
    <property type="term" value="F:alcohol dehydrogenase (NAD+) activity"/>
    <property type="evidence" value="ECO:0007669"/>
    <property type="project" value="UniProtKB-EC"/>
</dbReference>
<evidence type="ECO:0000256" key="1">
    <source>
        <dbReference type="ARBA" id="ARBA00001947"/>
    </source>
</evidence>
<name>A0A382JSZ9_9ZZZZ</name>
<dbReference type="GO" id="GO:0008270">
    <property type="term" value="F:zinc ion binding"/>
    <property type="evidence" value="ECO:0007669"/>
    <property type="project" value="InterPro"/>
</dbReference>
<evidence type="ECO:0000256" key="4">
    <source>
        <dbReference type="ARBA" id="ARBA00022723"/>
    </source>
</evidence>
<dbReference type="EC" id="1.1.1.1" evidence="3"/>
<gene>
    <name evidence="10" type="ORF">METZ01_LOCUS267207</name>
</gene>
<dbReference type="Gene3D" id="3.40.50.720">
    <property type="entry name" value="NAD(P)-binding Rossmann-like Domain"/>
    <property type="match status" value="1"/>
</dbReference>
<dbReference type="InterPro" id="IPR011032">
    <property type="entry name" value="GroES-like_sf"/>
</dbReference>
<organism evidence="10">
    <name type="scientific">marine metagenome</name>
    <dbReference type="NCBI Taxonomy" id="408172"/>
    <lineage>
        <taxon>unclassified sequences</taxon>
        <taxon>metagenomes</taxon>
        <taxon>ecological metagenomes</taxon>
    </lineage>
</organism>
<dbReference type="InterPro" id="IPR036291">
    <property type="entry name" value="NAD(P)-bd_dom_sf"/>
</dbReference>
<keyword evidence="4" id="KW-0479">Metal-binding</keyword>
<keyword evidence="5" id="KW-0862">Zinc</keyword>
<evidence type="ECO:0000259" key="8">
    <source>
        <dbReference type="Pfam" id="PF00107"/>
    </source>
</evidence>
<evidence type="ECO:0000313" key="10">
    <source>
        <dbReference type="EMBL" id="SVC14353.1"/>
    </source>
</evidence>
<keyword evidence="6" id="KW-0560">Oxidoreductase</keyword>
<dbReference type="SUPFAM" id="SSF50129">
    <property type="entry name" value="GroES-like"/>
    <property type="match status" value="1"/>
</dbReference>
<dbReference type="PROSITE" id="PS00059">
    <property type="entry name" value="ADH_ZINC"/>
    <property type="match status" value="1"/>
</dbReference>
<sequence length="343" mass="37626">YPLRDVKDDEVLVRVTMSTICRSDIHSYQGHRPNPCPGILGHEIIGIVEQLGNKIKTDLRGDKLSVGDRITWTEYFHHGDSYYREIKDMPQKSKGVRKYGHDLVEDDPHFNGGFAEYCYIYPGTGILKLPDSISDEEATPLNCGVATMIAVTEAAEIKMGYSVVIQGLGLLGLYGCAIAKANGAGMVIGLDSVDDRIRISKKFGAVENINVSSLSEQEVIQRVRGLCPPDGADIVIEVCGQPSVIPSGIEMLRTGGIYVIGGLVNPDAMLTLDGNSILKKMLTIKGIHNYHPRHLIQALDFVMSNQDRFPFREIVDSKFPLDQIDTAFAKAADRSVLRAAIVP</sequence>
<dbReference type="InterPro" id="IPR002328">
    <property type="entry name" value="ADH_Zn_CS"/>
</dbReference>
<dbReference type="GO" id="GO:0005737">
    <property type="term" value="C:cytoplasm"/>
    <property type="evidence" value="ECO:0007669"/>
    <property type="project" value="TreeGrafter"/>
</dbReference>
<comment type="similarity">
    <text evidence="2">Belongs to the zinc-containing alcohol dehydrogenase family.</text>
</comment>
<dbReference type="PANTHER" id="PTHR42940">
    <property type="entry name" value="ALCOHOL DEHYDROGENASE 1-RELATED"/>
    <property type="match status" value="1"/>
</dbReference>
<comment type="cofactor">
    <cofactor evidence="1">
        <name>Zn(2+)</name>
        <dbReference type="ChEBI" id="CHEBI:29105"/>
    </cofactor>
</comment>
<dbReference type="SUPFAM" id="SSF51735">
    <property type="entry name" value="NAD(P)-binding Rossmann-fold domains"/>
    <property type="match status" value="1"/>
</dbReference>
<dbReference type="InterPro" id="IPR013154">
    <property type="entry name" value="ADH-like_N"/>
</dbReference>
<evidence type="ECO:0000259" key="9">
    <source>
        <dbReference type="Pfam" id="PF08240"/>
    </source>
</evidence>
<evidence type="ECO:0000256" key="3">
    <source>
        <dbReference type="ARBA" id="ARBA00013190"/>
    </source>
</evidence>
<feature type="domain" description="Alcohol dehydrogenase-like N-terminal" evidence="9">
    <location>
        <begin position="8"/>
        <end position="131"/>
    </location>
</feature>
<protein>
    <recommendedName>
        <fullName evidence="3">alcohol dehydrogenase</fullName>
        <ecNumber evidence="3">1.1.1.1</ecNumber>
    </recommendedName>
</protein>
<evidence type="ECO:0000256" key="7">
    <source>
        <dbReference type="ARBA" id="ARBA00023027"/>
    </source>
</evidence>
<dbReference type="CDD" id="cd08231">
    <property type="entry name" value="MDR_TM0436_like"/>
    <property type="match status" value="1"/>
</dbReference>
<dbReference type="Gene3D" id="3.90.180.10">
    <property type="entry name" value="Medium-chain alcohol dehydrogenases, catalytic domain"/>
    <property type="match status" value="1"/>
</dbReference>
<reference evidence="10" key="1">
    <citation type="submission" date="2018-05" db="EMBL/GenBank/DDBJ databases">
        <authorList>
            <person name="Lanie J.A."/>
            <person name="Ng W.-L."/>
            <person name="Kazmierczak K.M."/>
            <person name="Andrzejewski T.M."/>
            <person name="Davidsen T.M."/>
            <person name="Wayne K.J."/>
            <person name="Tettelin H."/>
            <person name="Glass J.I."/>
            <person name="Rusch D."/>
            <person name="Podicherti R."/>
            <person name="Tsui H.-C.T."/>
            <person name="Winkler M.E."/>
        </authorList>
    </citation>
    <scope>NUCLEOTIDE SEQUENCE</scope>
</reference>
<dbReference type="Pfam" id="PF08240">
    <property type="entry name" value="ADH_N"/>
    <property type="match status" value="1"/>
</dbReference>
<evidence type="ECO:0000256" key="5">
    <source>
        <dbReference type="ARBA" id="ARBA00022833"/>
    </source>
</evidence>
<accession>A0A382JSZ9</accession>
<dbReference type="AlphaFoldDB" id="A0A382JSZ9"/>
<dbReference type="Pfam" id="PF00107">
    <property type="entry name" value="ADH_zinc_N"/>
    <property type="match status" value="1"/>
</dbReference>
<dbReference type="EMBL" id="UINC01075807">
    <property type="protein sequence ID" value="SVC14353.1"/>
    <property type="molecule type" value="Genomic_DNA"/>
</dbReference>
<feature type="non-terminal residue" evidence="10">
    <location>
        <position position="1"/>
    </location>
</feature>
<keyword evidence="7" id="KW-0520">NAD</keyword>